<name>A0A0F8X459_9EURO</name>
<dbReference type="GO" id="GO:0006890">
    <property type="term" value="P:retrograde vesicle-mediated transport, Golgi to endoplasmic reticulum"/>
    <property type="evidence" value="ECO:0007669"/>
    <property type="project" value="TreeGrafter"/>
</dbReference>
<keyword evidence="3 5" id="KW-0472">Membrane</keyword>
<feature type="transmembrane region" description="Helical" evidence="5">
    <location>
        <begin position="196"/>
        <end position="221"/>
    </location>
</feature>
<feature type="transmembrane region" description="Helical" evidence="5">
    <location>
        <begin position="233"/>
        <end position="251"/>
    </location>
</feature>
<evidence type="ECO:0000313" key="6">
    <source>
        <dbReference type="EMBL" id="KKK24455.1"/>
    </source>
</evidence>
<dbReference type="AlphaFoldDB" id="A0A0F8X459"/>
<evidence type="ECO:0000256" key="2">
    <source>
        <dbReference type="ARBA" id="ARBA00022989"/>
    </source>
</evidence>
<organism evidence="6 7">
    <name type="scientific">Aspergillus ochraceoroseus</name>
    <dbReference type="NCBI Taxonomy" id="138278"/>
    <lineage>
        <taxon>Eukaryota</taxon>
        <taxon>Fungi</taxon>
        <taxon>Dikarya</taxon>
        <taxon>Ascomycota</taxon>
        <taxon>Pezizomycotina</taxon>
        <taxon>Eurotiomycetes</taxon>
        <taxon>Eurotiomycetidae</taxon>
        <taxon>Eurotiales</taxon>
        <taxon>Aspergillaceae</taxon>
        <taxon>Aspergillus</taxon>
        <taxon>Aspergillus subgen. Nidulantes</taxon>
    </lineage>
</organism>
<dbReference type="Pfam" id="PF08690">
    <property type="entry name" value="GET2"/>
    <property type="match status" value="1"/>
</dbReference>
<evidence type="ECO:0000256" key="5">
    <source>
        <dbReference type="SAM" id="Phobius"/>
    </source>
</evidence>
<comment type="caution">
    <text evidence="6">The sequence shown here is derived from an EMBL/GenBank/DDBJ whole genome shotgun (WGS) entry which is preliminary data.</text>
</comment>
<sequence>MSSAEESPAQRAARLRRERREAKIKEGGAARLDKITSLSGRTPSAHREEASPTPSLQPPTVIPSPSPSPEPRPLPRQAQPSMPSPSPSVDELSPEMIREQQEAFRALLRQSAPSPGEQDVEEDPTMKLVNALMGGMGGMPGADPSGGAGTSADAPGGLSPDLASSLGLPPFVSNMLGSVMQQPTEEQKMALMMWKIVHTVFAIAVGIYLVFITSTSVATYGSQPPPPATVQNPFLFFTTGELVLTGARVMLKSRNGGLTGPFMYIQVLKDLIRDGSIALFLFGMGAWWTKEWTIV</sequence>
<feature type="compositionally biased region" description="Pro residues" evidence="4">
    <location>
        <begin position="55"/>
        <end position="74"/>
    </location>
</feature>
<dbReference type="InterPro" id="IPR028143">
    <property type="entry name" value="Get2/sif1"/>
</dbReference>
<feature type="compositionally biased region" description="Basic and acidic residues" evidence="4">
    <location>
        <begin position="18"/>
        <end position="34"/>
    </location>
</feature>
<dbReference type="EMBL" id="JYKN01000432">
    <property type="protein sequence ID" value="KKK24455.1"/>
    <property type="molecule type" value="Genomic_DNA"/>
</dbReference>
<evidence type="ECO:0000256" key="4">
    <source>
        <dbReference type="SAM" id="MobiDB-lite"/>
    </source>
</evidence>
<evidence type="ECO:0000256" key="1">
    <source>
        <dbReference type="ARBA" id="ARBA00022692"/>
    </source>
</evidence>
<proteinExistence type="predicted"/>
<keyword evidence="2 5" id="KW-1133">Transmembrane helix</keyword>
<dbReference type="VEuPathDB" id="FungiDB:P175DRAFT_0504151"/>
<keyword evidence="1 5" id="KW-0812">Transmembrane</keyword>
<feature type="region of interest" description="Disordered" evidence="4">
    <location>
        <begin position="136"/>
        <end position="162"/>
    </location>
</feature>
<evidence type="ECO:0008006" key="8">
    <source>
        <dbReference type="Google" id="ProtNLM"/>
    </source>
</evidence>
<evidence type="ECO:0000256" key="3">
    <source>
        <dbReference type="ARBA" id="ARBA00023136"/>
    </source>
</evidence>
<dbReference type="PANTHER" id="PTHR28263:SF1">
    <property type="entry name" value="GOLGI TO ER TRAFFIC PROTEIN 2"/>
    <property type="match status" value="1"/>
</dbReference>
<accession>A0A0F8X459</accession>
<dbReference type="OrthoDB" id="5393181at2759"/>
<feature type="compositionally biased region" description="Gly residues" evidence="4">
    <location>
        <begin position="136"/>
        <end position="149"/>
    </location>
</feature>
<reference evidence="6 7" key="1">
    <citation type="submission" date="2015-02" db="EMBL/GenBank/DDBJ databases">
        <title>Draft Genome Sequences of Two Closely-Related Aflatoxigenic Aspergillus Species Obtained from the Cote d'Ivoire.</title>
        <authorList>
            <person name="Moore G.G."/>
            <person name="Beltz S.B."/>
            <person name="Mack B.M."/>
        </authorList>
    </citation>
    <scope>NUCLEOTIDE SEQUENCE [LARGE SCALE GENOMIC DNA]</scope>
    <source>
        <strain evidence="6 7">SRRC1432</strain>
    </source>
</reference>
<dbReference type="PANTHER" id="PTHR28263">
    <property type="entry name" value="GOLGI TO ER TRAFFIC PROTEIN 2"/>
    <property type="match status" value="1"/>
</dbReference>
<dbReference type="Proteomes" id="UP000034947">
    <property type="component" value="Unassembled WGS sequence"/>
</dbReference>
<keyword evidence="7" id="KW-1185">Reference proteome</keyword>
<gene>
    <name evidence="6" type="ORF">AOCH_006205</name>
</gene>
<feature type="region of interest" description="Disordered" evidence="4">
    <location>
        <begin position="1"/>
        <end position="93"/>
    </location>
</feature>
<evidence type="ECO:0000313" key="7">
    <source>
        <dbReference type="Proteomes" id="UP000034947"/>
    </source>
</evidence>
<feature type="transmembrane region" description="Helical" evidence="5">
    <location>
        <begin position="271"/>
        <end position="289"/>
    </location>
</feature>
<protein>
    <recommendedName>
        <fullName evidence="8">GET complex, subunit GET2</fullName>
    </recommendedName>
</protein>